<comment type="caution">
    <text evidence="7">The sequence shown here is derived from an EMBL/GenBank/DDBJ whole genome shotgun (WGS) entry which is preliminary data.</text>
</comment>
<keyword evidence="3 5" id="KW-0378">Hydrolase</keyword>
<dbReference type="PROSITE" id="PS00136">
    <property type="entry name" value="SUBTILASE_ASP"/>
    <property type="match status" value="1"/>
</dbReference>
<evidence type="ECO:0000259" key="6">
    <source>
        <dbReference type="Pfam" id="PF00082"/>
    </source>
</evidence>
<feature type="domain" description="Peptidase S8/S53" evidence="6">
    <location>
        <begin position="430"/>
        <end position="551"/>
    </location>
</feature>
<dbReference type="InterPro" id="IPR036852">
    <property type="entry name" value="Peptidase_S8/S53_dom_sf"/>
</dbReference>
<name>A0A9D9I1I5_9FIRM</name>
<dbReference type="CDD" id="cd07478">
    <property type="entry name" value="Peptidases_S8_CspA-like"/>
    <property type="match status" value="1"/>
</dbReference>
<reference evidence="7" key="1">
    <citation type="submission" date="2020-10" db="EMBL/GenBank/DDBJ databases">
        <authorList>
            <person name="Gilroy R."/>
        </authorList>
    </citation>
    <scope>NUCLEOTIDE SEQUENCE</scope>
    <source>
        <strain evidence="7">E3-2379</strain>
    </source>
</reference>
<dbReference type="InterPro" id="IPR017310">
    <property type="entry name" value="Pept_S8A_subtilisin_clostridia"/>
</dbReference>
<dbReference type="PROSITE" id="PS51892">
    <property type="entry name" value="SUBTILASE"/>
    <property type="match status" value="1"/>
</dbReference>
<dbReference type="InterPro" id="IPR023827">
    <property type="entry name" value="Peptidase_S8_Asp-AS"/>
</dbReference>
<gene>
    <name evidence="7" type="ORF">IAC13_10070</name>
</gene>
<dbReference type="SUPFAM" id="SSF52743">
    <property type="entry name" value="Subtilisin-like"/>
    <property type="match status" value="1"/>
</dbReference>
<dbReference type="PANTHER" id="PTHR43806:SF11">
    <property type="entry name" value="CEREVISIN-RELATED"/>
    <property type="match status" value="1"/>
</dbReference>
<accession>A0A9D9I1I5</accession>
<keyword evidence="2 5" id="KW-0645">Protease</keyword>
<proteinExistence type="inferred from homology"/>
<dbReference type="Proteomes" id="UP000823618">
    <property type="component" value="Unassembled WGS sequence"/>
</dbReference>
<dbReference type="PRINTS" id="PR00723">
    <property type="entry name" value="SUBTILISIN"/>
</dbReference>
<dbReference type="InterPro" id="IPR000209">
    <property type="entry name" value="Peptidase_S8/S53_dom"/>
</dbReference>
<sequence length="565" mass="62986">MNEECQEAIYGNEYLDLIVEYNEELESIYNQFETACIQFLNFRYVIVHLDGNIYPPYSISMYGYQKIPKCFGLMDTSALDESGIIRVQELPSLDLRGRNVLIGFVDTGIDYTNPLFQNADGTTRIVSIWDQTIRDGETPTGFLYGTEYERAQINEALQNENPRDIVPSMDENGHGTFVAGVCAGSRDEDREFIGGAPDAELVVVKLKEAKESLKQFQEIYVEEPIYQENDIMMGVQYLIKIARRERKPIVIYLGVGTNQGGKEGADPLGNLLSTISQAAGACIVTVAGNESLARGHYYGGGMKGDRVETVEINVGDEQGFTLELWGKSPNTYSVAIRSPGGEVIQRIQPGLSESREVQLILERTRVRVDYQLVESGTGDEVIVMSFRNPTRGLWMIDVYLEELDDSGFHMWLPISNFITEETYFIRADPDTTLVSPGTNPAVITFTAYNHENNSLYLEASRGYGRACGIKPDMAAPGVNVLGPSLRRGYTRKTGSSVAAAIGASACALLMEWGVTRGNVPDMGTNEIKKLLIRGAIRNGERIYPNREWGYGRINLYETFQRLTRL</sequence>
<feature type="active site" description="Charge relay system" evidence="5">
    <location>
        <position position="106"/>
    </location>
</feature>
<dbReference type="AlphaFoldDB" id="A0A9D9I1I5"/>
<reference evidence="7" key="2">
    <citation type="journal article" date="2021" name="PeerJ">
        <title>Extensive microbial diversity within the chicken gut microbiome revealed by metagenomics and culture.</title>
        <authorList>
            <person name="Gilroy R."/>
            <person name="Ravi A."/>
            <person name="Getino M."/>
            <person name="Pursley I."/>
            <person name="Horton D.L."/>
            <person name="Alikhan N.F."/>
            <person name="Baker D."/>
            <person name="Gharbi K."/>
            <person name="Hall N."/>
            <person name="Watson M."/>
            <person name="Adriaenssens E.M."/>
            <person name="Foster-Nyarko E."/>
            <person name="Jarju S."/>
            <person name="Secka A."/>
            <person name="Antonio M."/>
            <person name="Oren A."/>
            <person name="Chaudhuri R.R."/>
            <person name="La Ragione R."/>
            <person name="Hildebrand F."/>
            <person name="Pallen M.J."/>
        </authorList>
    </citation>
    <scope>NUCLEOTIDE SEQUENCE</scope>
    <source>
        <strain evidence="7">E3-2379</strain>
    </source>
</reference>
<dbReference type="InterPro" id="IPR050131">
    <property type="entry name" value="Peptidase_S8_subtilisin-like"/>
</dbReference>
<dbReference type="InterPro" id="IPR015500">
    <property type="entry name" value="Peptidase_S8_subtilisin-rel"/>
</dbReference>
<feature type="active site" description="Charge relay system" evidence="5">
    <location>
        <position position="174"/>
    </location>
</feature>
<evidence type="ECO:0000313" key="7">
    <source>
        <dbReference type="EMBL" id="MBO8464265.1"/>
    </source>
</evidence>
<protein>
    <submittedName>
        <fullName evidence="7">S8 family peptidase</fullName>
    </submittedName>
</protein>
<dbReference type="Gene3D" id="2.60.120.1290">
    <property type="match status" value="1"/>
</dbReference>
<dbReference type="GO" id="GO:0004252">
    <property type="term" value="F:serine-type endopeptidase activity"/>
    <property type="evidence" value="ECO:0007669"/>
    <property type="project" value="UniProtKB-UniRule"/>
</dbReference>
<feature type="domain" description="Peptidase S8/S53" evidence="6">
    <location>
        <begin position="97"/>
        <end position="299"/>
    </location>
</feature>
<dbReference type="PIRSF" id="PIRSF037894">
    <property type="entry name" value="Subtilisin_rel_CspABC"/>
    <property type="match status" value="1"/>
</dbReference>
<feature type="active site" description="Charge relay system" evidence="5">
    <location>
        <position position="496"/>
    </location>
</feature>
<dbReference type="InterPro" id="IPR034045">
    <property type="entry name" value="Pep_S8_CspA-like"/>
</dbReference>
<evidence type="ECO:0000256" key="2">
    <source>
        <dbReference type="ARBA" id="ARBA00022670"/>
    </source>
</evidence>
<evidence type="ECO:0000256" key="3">
    <source>
        <dbReference type="ARBA" id="ARBA00022801"/>
    </source>
</evidence>
<keyword evidence="4 5" id="KW-0720">Serine protease</keyword>
<dbReference type="GO" id="GO:0006508">
    <property type="term" value="P:proteolysis"/>
    <property type="evidence" value="ECO:0007669"/>
    <property type="project" value="UniProtKB-KW"/>
</dbReference>
<evidence type="ECO:0000313" key="8">
    <source>
        <dbReference type="Proteomes" id="UP000823618"/>
    </source>
</evidence>
<dbReference type="EMBL" id="JADIML010000289">
    <property type="protein sequence ID" value="MBO8464265.1"/>
    <property type="molecule type" value="Genomic_DNA"/>
</dbReference>
<evidence type="ECO:0000256" key="1">
    <source>
        <dbReference type="ARBA" id="ARBA00011073"/>
    </source>
</evidence>
<evidence type="ECO:0000256" key="4">
    <source>
        <dbReference type="ARBA" id="ARBA00022825"/>
    </source>
</evidence>
<dbReference type="Gene3D" id="3.40.50.200">
    <property type="entry name" value="Peptidase S8/S53 domain"/>
    <property type="match status" value="1"/>
</dbReference>
<organism evidence="7 8">
    <name type="scientific">Candidatus Scybalomonas excrementavium</name>
    <dbReference type="NCBI Taxonomy" id="2840943"/>
    <lineage>
        <taxon>Bacteria</taxon>
        <taxon>Bacillati</taxon>
        <taxon>Bacillota</taxon>
        <taxon>Clostridia</taxon>
        <taxon>Lachnospirales</taxon>
        <taxon>Lachnospiraceae</taxon>
        <taxon>Lachnospiraceae incertae sedis</taxon>
        <taxon>Candidatus Scybalomonas</taxon>
    </lineage>
</organism>
<dbReference type="PANTHER" id="PTHR43806">
    <property type="entry name" value="PEPTIDASE S8"/>
    <property type="match status" value="1"/>
</dbReference>
<comment type="similarity">
    <text evidence="1 5">Belongs to the peptidase S8 family.</text>
</comment>
<evidence type="ECO:0000256" key="5">
    <source>
        <dbReference type="PROSITE-ProRule" id="PRU01240"/>
    </source>
</evidence>
<dbReference type="Pfam" id="PF00082">
    <property type="entry name" value="Peptidase_S8"/>
    <property type="match status" value="2"/>
</dbReference>